<organism evidence="1 2">
    <name type="scientific">Toxoplasma gondii p89</name>
    <dbReference type="NCBI Taxonomy" id="943119"/>
    <lineage>
        <taxon>Eukaryota</taxon>
        <taxon>Sar</taxon>
        <taxon>Alveolata</taxon>
        <taxon>Apicomplexa</taxon>
        <taxon>Conoidasida</taxon>
        <taxon>Coccidia</taxon>
        <taxon>Eucoccidiorida</taxon>
        <taxon>Eimeriorina</taxon>
        <taxon>Sarcocystidae</taxon>
        <taxon>Toxoplasma</taxon>
    </lineage>
</organism>
<dbReference type="Proteomes" id="UP000028828">
    <property type="component" value="Unassembled WGS sequence"/>
</dbReference>
<gene>
    <name evidence="1" type="ORF">TGP89_250685</name>
</gene>
<evidence type="ECO:0000313" key="2">
    <source>
        <dbReference type="Proteomes" id="UP000028828"/>
    </source>
</evidence>
<dbReference type="EMBL" id="AEYI02002204">
    <property type="protein sequence ID" value="KFG29186.1"/>
    <property type="molecule type" value="Genomic_DNA"/>
</dbReference>
<sequence length="83" mass="9537">MQTVFKHTRAISSTHVPTFLAEGTGLGDDTCGLLTLDFRARAWCRHARVTPPPTERTAQRPMLSPNYFLDSRLFLYRCFCQLF</sequence>
<comment type="caution">
    <text evidence="1">The sequence shown here is derived from an EMBL/GenBank/DDBJ whole genome shotgun (WGS) entry which is preliminary data.</text>
</comment>
<dbReference type="AlphaFoldDB" id="A0A086JAL8"/>
<proteinExistence type="predicted"/>
<reference evidence="1 2" key="1">
    <citation type="submission" date="2014-03" db="EMBL/GenBank/DDBJ databases">
        <authorList>
            <person name="Sibley D."/>
            <person name="Venepally P."/>
            <person name="Karamycheva S."/>
            <person name="Hadjithomas M."/>
            <person name="Khan A."/>
            <person name="Brunk B."/>
            <person name="Roos D."/>
            <person name="Caler E."/>
            <person name="Lorenzi H."/>
        </authorList>
    </citation>
    <scope>NUCLEOTIDE SEQUENCE [LARGE SCALE GENOMIC DNA]</scope>
    <source>
        <strain evidence="2">p89</strain>
    </source>
</reference>
<accession>A0A086JAL8</accession>
<evidence type="ECO:0000313" key="1">
    <source>
        <dbReference type="EMBL" id="KFG29186.1"/>
    </source>
</evidence>
<dbReference type="VEuPathDB" id="ToxoDB:TGP89_250685"/>
<protein>
    <submittedName>
        <fullName evidence="1">Uncharacterized protein</fullName>
    </submittedName>
</protein>
<name>A0A086JAL8_TOXGO</name>